<protein>
    <submittedName>
        <fullName evidence="1">Uncharacterized protein</fullName>
    </submittedName>
</protein>
<dbReference type="RefSeq" id="WP_007313314.1">
    <property type="nucleotide sequence ID" value="NZ_AESD01000881.1"/>
</dbReference>
<name>G5JDT6_CROWT</name>
<organism evidence="1 2">
    <name type="scientific">Crocosphaera watsonii WH 0003</name>
    <dbReference type="NCBI Taxonomy" id="423471"/>
    <lineage>
        <taxon>Bacteria</taxon>
        <taxon>Bacillati</taxon>
        <taxon>Cyanobacteriota</taxon>
        <taxon>Cyanophyceae</taxon>
        <taxon>Oscillatoriophycideae</taxon>
        <taxon>Chroococcales</taxon>
        <taxon>Aphanothecaceae</taxon>
        <taxon>Crocosphaera</taxon>
    </lineage>
</organism>
<comment type="caution">
    <text evidence="1">The sequence shown here is derived from an EMBL/GenBank/DDBJ whole genome shotgun (WGS) entry which is preliminary data.</text>
</comment>
<dbReference type="EMBL" id="AESD01000881">
    <property type="protein sequence ID" value="EHJ09644.1"/>
    <property type="molecule type" value="Genomic_DNA"/>
</dbReference>
<dbReference type="GeneID" id="88769723"/>
<sequence>MIQTLTELITFDDFVAQYPNTGGRYELDDGIIIRGFFIIIEASSDVMTRIH</sequence>
<accession>G5JDT6</accession>
<dbReference type="AlphaFoldDB" id="G5JDT6"/>
<proteinExistence type="predicted"/>
<gene>
    <name evidence="1" type="ORF">CWATWH0003_5575</name>
</gene>
<dbReference type="PATRIC" id="fig|423471.3.peg.5208"/>
<dbReference type="Proteomes" id="UP000003477">
    <property type="component" value="Unassembled WGS sequence"/>
</dbReference>
<reference evidence="1 2" key="1">
    <citation type="journal article" date="2011" name="Front. Microbiol.">
        <title>Two Strains of Crocosphaera watsonii with Highly Conserved Genomes are Distinguished by Strain-Specific Features.</title>
        <authorList>
            <person name="Bench S.R."/>
            <person name="Ilikchyan I.N."/>
            <person name="Tripp H.J."/>
            <person name="Zehr J.P."/>
        </authorList>
    </citation>
    <scope>NUCLEOTIDE SEQUENCE [LARGE SCALE GENOMIC DNA]</scope>
    <source>
        <strain evidence="1 2">WH 0003</strain>
    </source>
</reference>
<evidence type="ECO:0000313" key="1">
    <source>
        <dbReference type="EMBL" id="EHJ09644.1"/>
    </source>
</evidence>
<evidence type="ECO:0000313" key="2">
    <source>
        <dbReference type="Proteomes" id="UP000003477"/>
    </source>
</evidence>